<proteinExistence type="predicted"/>
<dbReference type="Gene3D" id="3.40.50.2000">
    <property type="entry name" value="Glycogen Phosphorylase B"/>
    <property type="match status" value="2"/>
</dbReference>
<dbReference type="SUPFAM" id="SSF53756">
    <property type="entry name" value="UDP-Glycosyltransferase/glycogen phosphorylase"/>
    <property type="match status" value="1"/>
</dbReference>
<dbReference type="Pfam" id="PF13692">
    <property type="entry name" value="Glyco_trans_1_4"/>
    <property type="match status" value="1"/>
</dbReference>
<dbReference type="InterPro" id="IPR050194">
    <property type="entry name" value="Glycosyltransferase_grp1"/>
</dbReference>
<dbReference type="AlphaFoldDB" id="A0A7J9SCT4"/>
<dbReference type="GO" id="GO:0016757">
    <property type="term" value="F:glycosyltransferase activity"/>
    <property type="evidence" value="ECO:0007669"/>
    <property type="project" value="TreeGrafter"/>
</dbReference>
<evidence type="ECO:0000313" key="1">
    <source>
        <dbReference type="EMBL" id="MBB6644725.1"/>
    </source>
</evidence>
<accession>A0A7J9SCT4</accession>
<dbReference type="EMBL" id="JACKXD010000001">
    <property type="protein sequence ID" value="MBB6644725.1"/>
    <property type="molecule type" value="Genomic_DNA"/>
</dbReference>
<dbReference type="CDD" id="cd03801">
    <property type="entry name" value="GT4_PimA-like"/>
    <property type="match status" value="1"/>
</dbReference>
<protein>
    <submittedName>
        <fullName evidence="1">Glycosyltransferase family 4 protein</fullName>
    </submittedName>
</protein>
<sequence>MPLLEGIATKFLSETGPIIALGADSTYDDLLDPLPGRTTKSRLAHRVSLPFVDGTLAVSERIATLAQRYSGGPVRIIHPFVQSDRYERLRGLDTTPEGNRILCVGKYRSKNGQDILLDAISRVDADVRVDFAGPDTEQITEQGNIHSHGFVSEEKLYELFRSAALIVFPAPVGAFPVITLEGLCAGLPVVVTSRIGTATLIRGIDGRLIADPTAEDLARAIRWYFKLSPEIREELAQRADQLGVGFRESEGLETFGFEFARLLRDVGFEGTIND</sequence>
<name>A0A7J9SCT4_9EURY</name>
<evidence type="ECO:0000313" key="2">
    <source>
        <dbReference type="Proteomes" id="UP000546257"/>
    </source>
</evidence>
<organism evidence="1 2">
    <name type="scientific">Halobellus ruber</name>
    <dbReference type="NCBI Taxonomy" id="2761102"/>
    <lineage>
        <taxon>Archaea</taxon>
        <taxon>Methanobacteriati</taxon>
        <taxon>Methanobacteriota</taxon>
        <taxon>Stenosarchaea group</taxon>
        <taxon>Halobacteria</taxon>
        <taxon>Halobacteriales</taxon>
        <taxon>Haloferacaceae</taxon>
        <taxon>Halobellus</taxon>
    </lineage>
</organism>
<comment type="caution">
    <text evidence="1">The sequence shown here is derived from an EMBL/GenBank/DDBJ whole genome shotgun (WGS) entry which is preliminary data.</text>
</comment>
<dbReference type="PANTHER" id="PTHR45947">
    <property type="entry name" value="SULFOQUINOVOSYL TRANSFERASE SQD2"/>
    <property type="match status" value="1"/>
</dbReference>
<dbReference type="Proteomes" id="UP000546257">
    <property type="component" value="Unassembled WGS sequence"/>
</dbReference>
<dbReference type="PANTHER" id="PTHR45947:SF3">
    <property type="entry name" value="SULFOQUINOVOSYL TRANSFERASE SQD2"/>
    <property type="match status" value="1"/>
</dbReference>
<keyword evidence="1" id="KW-0808">Transferase</keyword>
<gene>
    <name evidence="1" type="ORF">H5V44_00115</name>
</gene>
<dbReference type="RefSeq" id="WP_185191115.1">
    <property type="nucleotide sequence ID" value="NZ_JACKXD010000001.1"/>
</dbReference>
<reference evidence="1 2" key="1">
    <citation type="submission" date="2020-08" db="EMBL/GenBank/DDBJ databases">
        <authorList>
            <person name="Seo M.-J."/>
        </authorList>
    </citation>
    <scope>NUCLEOTIDE SEQUENCE [LARGE SCALE GENOMIC DNA]</scope>
    <source>
        <strain evidence="1 2">MBLA0160</strain>
    </source>
</reference>
<keyword evidence="2" id="KW-1185">Reference proteome</keyword>